<dbReference type="Pfam" id="PF13374">
    <property type="entry name" value="TPR_10"/>
    <property type="match status" value="2"/>
</dbReference>
<dbReference type="InterPro" id="IPR011990">
    <property type="entry name" value="TPR-like_helical_dom_sf"/>
</dbReference>
<dbReference type="SUPFAM" id="SSF48452">
    <property type="entry name" value="TPR-like"/>
    <property type="match status" value="1"/>
</dbReference>
<dbReference type="Gene3D" id="1.25.40.10">
    <property type="entry name" value="Tetratricopeptide repeat domain"/>
    <property type="match status" value="1"/>
</dbReference>
<keyword evidence="2" id="KW-1185">Reference proteome</keyword>
<organism evidence="1 2">
    <name type="scientific">Lophiotrema nucula</name>
    <dbReference type="NCBI Taxonomy" id="690887"/>
    <lineage>
        <taxon>Eukaryota</taxon>
        <taxon>Fungi</taxon>
        <taxon>Dikarya</taxon>
        <taxon>Ascomycota</taxon>
        <taxon>Pezizomycotina</taxon>
        <taxon>Dothideomycetes</taxon>
        <taxon>Pleosporomycetidae</taxon>
        <taxon>Pleosporales</taxon>
        <taxon>Lophiotremataceae</taxon>
        <taxon>Lophiotrema</taxon>
    </lineage>
</organism>
<dbReference type="AlphaFoldDB" id="A0A6A5ZT76"/>
<dbReference type="OrthoDB" id="20872at2759"/>
<reference evidence="1" key="1">
    <citation type="journal article" date="2020" name="Stud. Mycol.">
        <title>101 Dothideomycetes genomes: a test case for predicting lifestyles and emergence of pathogens.</title>
        <authorList>
            <person name="Haridas S."/>
            <person name="Albert R."/>
            <person name="Binder M."/>
            <person name="Bloem J."/>
            <person name="Labutti K."/>
            <person name="Salamov A."/>
            <person name="Andreopoulos B."/>
            <person name="Baker S."/>
            <person name="Barry K."/>
            <person name="Bills G."/>
            <person name="Bluhm B."/>
            <person name="Cannon C."/>
            <person name="Castanera R."/>
            <person name="Culley D."/>
            <person name="Daum C."/>
            <person name="Ezra D."/>
            <person name="Gonzalez J."/>
            <person name="Henrissat B."/>
            <person name="Kuo A."/>
            <person name="Liang C."/>
            <person name="Lipzen A."/>
            <person name="Lutzoni F."/>
            <person name="Magnuson J."/>
            <person name="Mondo S."/>
            <person name="Nolan M."/>
            <person name="Ohm R."/>
            <person name="Pangilinan J."/>
            <person name="Park H.-J."/>
            <person name="Ramirez L."/>
            <person name="Alfaro M."/>
            <person name="Sun H."/>
            <person name="Tritt A."/>
            <person name="Yoshinaga Y."/>
            <person name="Zwiers L.-H."/>
            <person name="Turgeon B."/>
            <person name="Goodwin S."/>
            <person name="Spatafora J."/>
            <person name="Crous P."/>
            <person name="Grigoriev I."/>
        </authorList>
    </citation>
    <scope>NUCLEOTIDE SEQUENCE</scope>
    <source>
        <strain evidence="1">CBS 627.86</strain>
    </source>
</reference>
<name>A0A6A5ZT76_9PLEO</name>
<dbReference type="EMBL" id="ML977310">
    <property type="protein sequence ID" value="KAF2122709.1"/>
    <property type="molecule type" value="Genomic_DNA"/>
</dbReference>
<dbReference type="InterPro" id="IPR053137">
    <property type="entry name" value="NLR-like"/>
</dbReference>
<accession>A0A6A5ZT76</accession>
<gene>
    <name evidence="1" type="ORF">BDV96DRAFT_639276</name>
</gene>
<dbReference type="Proteomes" id="UP000799770">
    <property type="component" value="Unassembled WGS sequence"/>
</dbReference>
<dbReference type="PANTHER" id="PTHR46082:SF6">
    <property type="entry name" value="AAA+ ATPASE DOMAIN-CONTAINING PROTEIN-RELATED"/>
    <property type="match status" value="1"/>
</dbReference>
<sequence length="378" mass="41890">MAEPLAVVGTVVAALQLLKYGAAIYEEFAQFSIGVSSSSRRVSSWDNRLRAFGYLTALLAGFDAAHNIAFRSMVASCQEEIASITLIITSLQKHSAHGRTRRLRNAWKIVCKEKELEARLGSLSCLLDKLNQCAVQSRLLGLTAAMSTVVTEMNNTNYTQQLTSIAGILDGADYQALCDSDTLAADVKLNTLALGLQKERLLSEAEKIHRLCLARRLRLLGPEDRITLQSKENLSIVLHEQGRIAEAEPLLRSTAQSYESTHGSNHPDTLRVYQNLTSTLRDLDRYAEAESFGTASALRMDKVLGRAHPQTLNAYRNLAIILQYQEKFVEALVFAKKVRDVVLQCTGYTSMYVGSESVVKHVIELEEHVNWVSVYGTP</sequence>
<dbReference type="PANTHER" id="PTHR46082">
    <property type="entry name" value="ATP/GTP-BINDING PROTEIN-RELATED"/>
    <property type="match status" value="1"/>
</dbReference>
<evidence type="ECO:0008006" key="3">
    <source>
        <dbReference type="Google" id="ProtNLM"/>
    </source>
</evidence>
<proteinExistence type="predicted"/>
<evidence type="ECO:0000313" key="2">
    <source>
        <dbReference type="Proteomes" id="UP000799770"/>
    </source>
</evidence>
<dbReference type="Pfam" id="PF13424">
    <property type="entry name" value="TPR_12"/>
    <property type="match status" value="1"/>
</dbReference>
<evidence type="ECO:0000313" key="1">
    <source>
        <dbReference type="EMBL" id="KAF2122709.1"/>
    </source>
</evidence>
<protein>
    <recommendedName>
        <fullName evidence="3">Kinesin light chain</fullName>
    </recommendedName>
</protein>